<dbReference type="SUPFAM" id="SSF48403">
    <property type="entry name" value="Ankyrin repeat"/>
    <property type="match status" value="1"/>
</dbReference>
<accession>U4L2S7</accession>
<dbReference type="EMBL" id="HF935522">
    <property type="protein sequence ID" value="CCX10214.1"/>
    <property type="molecule type" value="Genomic_DNA"/>
</dbReference>
<dbReference type="PROSITE" id="PS50088">
    <property type="entry name" value="ANK_REPEAT"/>
    <property type="match status" value="1"/>
</dbReference>
<gene>
    <name evidence="4" type="ORF">PCON_09807</name>
</gene>
<dbReference type="Gene3D" id="1.25.40.20">
    <property type="entry name" value="Ankyrin repeat-containing domain"/>
    <property type="match status" value="2"/>
</dbReference>
<dbReference type="eggNOG" id="KOG0504">
    <property type="taxonomic scope" value="Eukaryota"/>
</dbReference>
<dbReference type="STRING" id="1076935.U4L2S7"/>
<dbReference type="Pfam" id="PF12796">
    <property type="entry name" value="Ank_2"/>
    <property type="match status" value="2"/>
</dbReference>
<dbReference type="Proteomes" id="UP000018144">
    <property type="component" value="Unassembled WGS sequence"/>
</dbReference>
<sequence length="291" mass="32446">MAGYEEVFWFLIKMGADINAPSTKHGTALQAAARNNNIAIVRFLLDSGADVNIPGGKHGGALQSAVYSGNQAMVEVMIKYGANTEGCLEFALSNWVEIPDDIVRLLLKKGIDINARGKIYGSVLQMAAHNKSFEFVRFLVDNGADVNNYGGEYGSALKAVAYRKLKDGRRDIFLFLLDRVADINPPNCKYFGGVVQGVAYWHKDEGPNDLIRLLLEKGADLNANPRLIETIASTRDTEMFRYLLANSDRITDEDSEAKDFARIEERGERIKKLYYERRKRRRITADANTGA</sequence>
<evidence type="ECO:0000256" key="2">
    <source>
        <dbReference type="ARBA" id="ARBA00023043"/>
    </source>
</evidence>
<dbReference type="GO" id="GO:0006396">
    <property type="term" value="P:RNA processing"/>
    <property type="evidence" value="ECO:0007669"/>
    <property type="project" value="TreeGrafter"/>
</dbReference>
<dbReference type="AlphaFoldDB" id="U4L2S7"/>
<feature type="repeat" description="ANK" evidence="3">
    <location>
        <begin position="24"/>
        <end position="56"/>
    </location>
</feature>
<dbReference type="PANTHER" id="PTHR24141">
    <property type="entry name" value="2-5A-DEPENDENT RIBONUCLEASE"/>
    <property type="match status" value="1"/>
</dbReference>
<dbReference type="SMART" id="SM00248">
    <property type="entry name" value="ANK"/>
    <property type="match status" value="5"/>
</dbReference>
<proteinExistence type="predicted"/>
<dbReference type="PANTHER" id="PTHR24141:SF1">
    <property type="entry name" value="2-5A-DEPENDENT RIBONUCLEASE"/>
    <property type="match status" value="1"/>
</dbReference>
<dbReference type="GO" id="GO:0003723">
    <property type="term" value="F:RNA binding"/>
    <property type="evidence" value="ECO:0007669"/>
    <property type="project" value="TreeGrafter"/>
</dbReference>
<dbReference type="GO" id="GO:0004540">
    <property type="term" value="F:RNA nuclease activity"/>
    <property type="evidence" value="ECO:0007669"/>
    <property type="project" value="TreeGrafter"/>
</dbReference>
<keyword evidence="5" id="KW-1185">Reference proteome</keyword>
<reference evidence="4 5" key="1">
    <citation type="journal article" date="2013" name="PLoS Genet.">
        <title>The genome and development-dependent transcriptomes of Pyronema confluens: a window into fungal evolution.</title>
        <authorList>
            <person name="Traeger S."/>
            <person name="Altegoer F."/>
            <person name="Freitag M."/>
            <person name="Gabaldon T."/>
            <person name="Kempken F."/>
            <person name="Kumar A."/>
            <person name="Marcet-Houben M."/>
            <person name="Poggeler S."/>
            <person name="Stajich J.E."/>
            <person name="Nowrousian M."/>
        </authorList>
    </citation>
    <scope>NUCLEOTIDE SEQUENCE [LARGE SCALE GENOMIC DNA]</scope>
    <source>
        <strain evidence="5">CBS 100304</strain>
        <tissue evidence="4">Vegetative mycelium</tissue>
    </source>
</reference>
<keyword evidence="2 3" id="KW-0040">ANK repeat</keyword>
<organism evidence="4 5">
    <name type="scientific">Pyronema omphalodes (strain CBS 100304)</name>
    <name type="common">Pyronema confluens</name>
    <dbReference type="NCBI Taxonomy" id="1076935"/>
    <lineage>
        <taxon>Eukaryota</taxon>
        <taxon>Fungi</taxon>
        <taxon>Dikarya</taxon>
        <taxon>Ascomycota</taxon>
        <taxon>Pezizomycotina</taxon>
        <taxon>Pezizomycetes</taxon>
        <taxon>Pezizales</taxon>
        <taxon>Pyronemataceae</taxon>
        <taxon>Pyronema</taxon>
    </lineage>
</organism>
<dbReference type="OrthoDB" id="4772757at2759"/>
<evidence type="ECO:0000256" key="3">
    <source>
        <dbReference type="PROSITE-ProRule" id="PRU00023"/>
    </source>
</evidence>
<dbReference type="InterPro" id="IPR002110">
    <property type="entry name" value="Ankyrin_rpt"/>
</dbReference>
<evidence type="ECO:0000313" key="5">
    <source>
        <dbReference type="Proteomes" id="UP000018144"/>
    </source>
</evidence>
<name>U4L2S7_PYROM</name>
<dbReference type="PROSITE" id="PS50297">
    <property type="entry name" value="ANK_REP_REGION"/>
    <property type="match status" value="1"/>
</dbReference>
<evidence type="ECO:0000256" key="1">
    <source>
        <dbReference type="ARBA" id="ARBA00022737"/>
    </source>
</evidence>
<dbReference type="InterPro" id="IPR036770">
    <property type="entry name" value="Ankyrin_rpt-contain_sf"/>
</dbReference>
<keyword evidence="1" id="KW-0677">Repeat</keyword>
<protein>
    <submittedName>
        <fullName evidence="4">Similar to Ankyrin repeat domain-containing protein 17 acc. no. Q99NH0</fullName>
    </submittedName>
</protein>
<evidence type="ECO:0000313" key="4">
    <source>
        <dbReference type="EMBL" id="CCX10214.1"/>
    </source>
</evidence>